<evidence type="ECO:0000256" key="14">
    <source>
        <dbReference type="ARBA" id="ARBA00038000"/>
    </source>
</evidence>
<dbReference type="EMBL" id="MPTD01000003">
    <property type="protein sequence ID" value="OMD54748.1"/>
    <property type="molecule type" value="Genomic_DNA"/>
</dbReference>
<dbReference type="PROSITE" id="PS50893">
    <property type="entry name" value="ABC_TRANSPORTER_2"/>
    <property type="match status" value="2"/>
</dbReference>
<keyword evidence="13" id="KW-0234">DNA repair</keyword>
<dbReference type="InterPro" id="IPR041552">
    <property type="entry name" value="UvrA_DNA-bd"/>
</dbReference>
<dbReference type="Gene3D" id="1.10.8.280">
    <property type="entry name" value="ABC transporter ATPase domain-like"/>
    <property type="match status" value="1"/>
</dbReference>
<evidence type="ECO:0000256" key="1">
    <source>
        <dbReference type="ARBA" id="ARBA00004496"/>
    </source>
</evidence>
<keyword evidence="4" id="KW-0677">Repeat</keyword>
<evidence type="ECO:0000256" key="3">
    <source>
        <dbReference type="ARBA" id="ARBA00022723"/>
    </source>
</evidence>
<keyword evidence="10" id="KW-0067">ATP-binding</keyword>
<gene>
    <name evidence="18" type="ORF">BSK51_05355</name>
</gene>
<evidence type="ECO:0000256" key="9">
    <source>
        <dbReference type="ARBA" id="ARBA00022833"/>
    </source>
</evidence>
<evidence type="ECO:0000256" key="4">
    <source>
        <dbReference type="ARBA" id="ARBA00022737"/>
    </source>
</evidence>
<proteinExistence type="inferred from homology"/>
<dbReference type="InterPro" id="IPR004602">
    <property type="entry name" value="UvrA"/>
</dbReference>
<keyword evidence="6" id="KW-0227">DNA damage</keyword>
<keyword evidence="8" id="KW-0863">Zinc-finger</keyword>
<evidence type="ECO:0000256" key="6">
    <source>
        <dbReference type="ARBA" id="ARBA00022763"/>
    </source>
</evidence>
<evidence type="ECO:0000256" key="15">
    <source>
        <dbReference type="ARBA" id="ARBA00039316"/>
    </source>
</evidence>
<keyword evidence="12" id="KW-0238">DNA-binding</keyword>
<evidence type="ECO:0000256" key="2">
    <source>
        <dbReference type="ARBA" id="ARBA00022490"/>
    </source>
</evidence>
<dbReference type="SMART" id="SM00382">
    <property type="entry name" value="AAA"/>
    <property type="match status" value="2"/>
</dbReference>
<evidence type="ECO:0000313" key="18">
    <source>
        <dbReference type="EMBL" id="OMD54748.1"/>
    </source>
</evidence>
<reference evidence="18 19" key="1">
    <citation type="submission" date="2016-10" db="EMBL/GenBank/DDBJ databases">
        <title>Paenibacillus species isolates.</title>
        <authorList>
            <person name="Beno S.M."/>
        </authorList>
    </citation>
    <scope>NUCLEOTIDE SEQUENCE [LARGE SCALE GENOMIC DNA]</scope>
    <source>
        <strain evidence="18 19">FSL R5-0923</strain>
    </source>
</reference>
<comment type="subcellular location">
    <subcellularLocation>
        <location evidence="1">Cytoplasm</location>
    </subcellularLocation>
</comment>
<evidence type="ECO:0000256" key="13">
    <source>
        <dbReference type="ARBA" id="ARBA00023204"/>
    </source>
</evidence>
<keyword evidence="3" id="KW-0479">Metal-binding</keyword>
<dbReference type="Gene3D" id="3.40.50.300">
    <property type="entry name" value="P-loop containing nucleotide triphosphate hydrolases"/>
    <property type="match status" value="2"/>
</dbReference>
<feature type="domain" description="ABC transporter" evidence="17">
    <location>
        <begin position="227"/>
        <end position="484"/>
    </location>
</feature>
<evidence type="ECO:0000256" key="11">
    <source>
        <dbReference type="ARBA" id="ARBA00022881"/>
    </source>
</evidence>
<dbReference type="PANTHER" id="PTHR43152:SF3">
    <property type="entry name" value="UVRABC SYSTEM PROTEIN A"/>
    <property type="match status" value="1"/>
</dbReference>
<accession>A0ABX3HUA4</accession>
<keyword evidence="2" id="KW-0963">Cytoplasm</keyword>
<dbReference type="Gene3D" id="1.20.1580.10">
    <property type="entry name" value="ABC transporter ATPase like domain"/>
    <property type="match status" value="2"/>
</dbReference>
<evidence type="ECO:0000256" key="5">
    <source>
        <dbReference type="ARBA" id="ARBA00022741"/>
    </source>
</evidence>
<protein>
    <recommendedName>
        <fullName evidence="15">UvrABC system protein A</fullName>
    </recommendedName>
    <alternativeName>
        <fullName evidence="16">Excinuclease ABC subunit A</fullName>
    </alternativeName>
</protein>
<keyword evidence="19" id="KW-1185">Reference proteome</keyword>
<dbReference type="RefSeq" id="WP_076298610.1">
    <property type="nucleotide sequence ID" value="NZ_MPTD01000003.1"/>
</dbReference>
<feature type="domain" description="ABC transporter" evidence="17">
    <location>
        <begin position="500"/>
        <end position="827"/>
    </location>
</feature>
<comment type="caution">
    <text evidence="18">The sequence shown here is derived from an EMBL/GenBank/DDBJ whole genome shotgun (WGS) entry which is preliminary data.</text>
</comment>
<evidence type="ECO:0000256" key="10">
    <source>
        <dbReference type="ARBA" id="ARBA00022840"/>
    </source>
</evidence>
<keyword evidence="11" id="KW-0267">Excision nuclease</keyword>
<evidence type="ECO:0000256" key="12">
    <source>
        <dbReference type="ARBA" id="ARBA00023125"/>
    </source>
</evidence>
<dbReference type="Proteomes" id="UP000187313">
    <property type="component" value="Unassembled WGS sequence"/>
</dbReference>
<dbReference type="InterPro" id="IPR027417">
    <property type="entry name" value="P-loop_NTPase"/>
</dbReference>
<dbReference type="NCBIfam" id="TIGR00630">
    <property type="entry name" value="uvra"/>
    <property type="match status" value="1"/>
</dbReference>
<dbReference type="SUPFAM" id="SSF52540">
    <property type="entry name" value="P-loop containing nucleoside triphosphate hydrolases"/>
    <property type="match status" value="2"/>
</dbReference>
<dbReference type="PROSITE" id="PS00211">
    <property type="entry name" value="ABC_TRANSPORTER_1"/>
    <property type="match status" value="1"/>
</dbReference>
<keyword evidence="7" id="KW-0228">DNA excision</keyword>
<dbReference type="Pfam" id="PF17755">
    <property type="entry name" value="UvrA_DNA-bind"/>
    <property type="match status" value="1"/>
</dbReference>
<evidence type="ECO:0000313" key="19">
    <source>
        <dbReference type="Proteomes" id="UP000187313"/>
    </source>
</evidence>
<dbReference type="InterPro" id="IPR017871">
    <property type="entry name" value="ABC_transporter-like_CS"/>
</dbReference>
<sequence>MKEAIVIKGARENNLKNVSLTIPKYKLVVLTGPSGSGKSTLAMDTLQRECQRQYLDSMGMTSDTISKPKVESIVGLSPSISVGQHVTNRNPRSTVGTVTDIYTFVRFIFSRLGERICPSCNGSIPPSFEARGLLIEEDEEMEGQSMGCPHCGAELEKLGMSHFSFNKPEGACEACGGLGSVATINEAAVFNPELSMKEGGVASLNGVHRDIQMRILVAAGKHFGFVFDPDQPLKDYGEIQRDLLYYGVESEAFKRHFPNIKPIQGTKFEGVIPGLWRRYKEKEGEAGTQEKDGGFFHEQQCPECLGARLKKEVRLVRVADASIIDVSDWSLSEVYEWTKGLEAALPAEGLHLLEPILHDMPTRLKRIIDVGLGYLSMNRQTVSLSGGEAQRLRLASLLGSGLTGVLYILDEPTTGLHPRDTVGLIRVLQELRDLGNTVLVIEHDIEMMRAADHIIDMGPGAGLHGGIVVGEGSLEDLMASELSVTGAYLREERLEVPTRIRRKGNGKQITIRQAQYRNIDIQEVSIPLGCLVSVTGVSGSGKSTLIFDILAQGSSNGHEQTGCKEITGLGEVGSIVIFDQSPMGRMQRSNVATYTDVFTHLRQLFAALPEAKKRKLTSKHFSFNTPGGRCETCQGLGVLSVDMNFLPDLEVKCHACKGRRFTDEVLQVKYDGFSISDLLDMSIQESLPILKSEAKMAGIIETLCEVGLGYLKWGQSVKTLSGGEGQRIRLAKELSKPSKNHTLYLLDEPTTGLHPSDIKQLHTLLSKLVDTGNTVVVVEHSLELIRESDWVIDIGPEGGTVGGKLVAEGTPEQVAEVQESYTGMFLKRILAEGFNPL</sequence>
<evidence type="ECO:0000256" key="8">
    <source>
        <dbReference type="ARBA" id="ARBA00022771"/>
    </source>
</evidence>
<keyword evidence="9" id="KW-0862">Zinc</keyword>
<dbReference type="Pfam" id="PF00005">
    <property type="entry name" value="ABC_tran"/>
    <property type="match status" value="2"/>
</dbReference>
<name>A0ABX3HUA4_9BACL</name>
<dbReference type="InterPro" id="IPR003439">
    <property type="entry name" value="ABC_transporter-like_ATP-bd"/>
</dbReference>
<evidence type="ECO:0000256" key="16">
    <source>
        <dbReference type="ARBA" id="ARBA00042156"/>
    </source>
</evidence>
<evidence type="ECO:0000259" key="17">
    <source>
        <dbReference type="PROSITE" id="PS50893"/>
    </source>
</evidence>
<dbReference type="InterPro" id="IPR003593">
    <property type="entry name" value="AAA+_ATPase"/>
</dbReference>
<comment type="similarity">
    <text evidence="14">Belongs to the ABC transporter superfamily. UvrA family.</text>
</comment>
<keyword evidence="5" id="KW-0547">Nucleotide-binding</keyword>
<evidence type="ECO:0000256" key="7">
    <source>
        <dbReference type="ARBA" id="ARBA00022769"/>
    </source>
</evidence>
<dbReference type="PANTHER" id="PTHR43152">
    <property type="entry name" value="UVRABC SYSTEM PROTEIN A"/>
    <property type="match status" value="1"/>
</dbReference>
<organism evidence="18 19">
    <name type="scientific">Paenibacillus odorifer</name>
    <dbReference type="NCBI Taxonomy" id="189426"/>
    <lineage>
        <taxon>Bacteria</taxon>
        <taxon>Bacillati</taxon>
        <taxon>Bacillota</taxon>
        <taxon>Bacilli</taxon>
        <taxon>Bacillales</taxon>
        <taxon>Paenibacillaceae</taxon>
        <taxon>Paenibacillus</taxon>
    </lineage>
</organism>